<keyword evidence="1" id="KW-1133">Transmembrane helix</keyword>
<dbReference type="Proteomes" id="UP000236047">
    <property type="component" value="Unassembled WGS sequence"/>
</dbReference>
<evidence type="ECO:0000313" key="2">
    <source>
        <dbReference type="EMBL" id="PNE42765.1"/>
    </source>
</evidence>
<name>A0A2N8PP13_STRNR</name>
<protein>
    <submittedName>
        <fullName evidence="2">Transmembrane transport protein</fullName>
    </submittedName>
</protein>
<dbReference type="RefSeq" id="WP_102924326.1">
    <property type="nucleotide sequence ID" value="NZ_LJSN01000002.1"/>
</dbReference>
<feature type="transmembrane region" description="Helical" evidence="1">
    <location>
        <begin position="128"/>
        <end position="155"/>
    </location>
</feature>
<proteinExistence type="predicted"/>
<reference evidence="3" key="1">
    <citation type="submission" date="2015-09" db="EMBL/GenBank/DDBJ databases">
        <authorList>
            <person name="Graham D.E."/>
            <person name="Mahan K.M."/>
            <person name="Klingeman D.M."/>
            <person name="Fida T."/>
            <person name="Giannone R.J."/>
            <person name="Hettich R.L."/>
            <person name="Parry R.J."/>
            <person name="Spain J.C."/>
        </authorList>
    </citation>
    <scope>NUCLEOTIDE SEQUENCE [LARGE SCALE GENOMIC DNA]</scope>
    <source>
        <strain evidence="3">JCM 4701</strain>
    </source>
</reference>
<evidence type="ECO:0000256" key="1">
    <source>
        <dbReference type="SAM" id="Phobius"/>
    </source>
</evidence>
<keyword evidence="1" id="KW-0472">Membrane</keyword>
<comment type="caution">
    <text evidence="2">The sequence shown here is derived from an EMBL/GenBank/DDBJ whole genome shotgun (WGS) entry which is preliminary data.</text>
</comment>
<keyword evidence="3" id="KW-1185">Reference proteome</keyword>
<dbReference type="AlphaFoldDB" id="A0A2N8PP13"/>
<feature type="transmembrane region" description="Helical" evidence="1">
    <location>
        <begin position="201"/>
        <end position="219"/>
    </location>
</feature>
<keyword evidence="1 2" id="KW-0812">Transmembrane</keyword>
<evidence type="ECO:0000313" key="3">
    <source>
        <dbReference type="Proteomes" id="UP000236047"/>
    </source>
</evidence>
<organism evidence="2 3">
    <name type="scientific">Streptomyces noursei</name>
    <name type="common">Streptomyces albulus</name>
    <dbReference type="NCBI Taxonomy" id="1971"/>
    <lineage>
        <taxon>Bacteria</taxon>
        <taxon>Bacillati</taxon>
        <taxon>Actinomycetota</taxon>
        <taxon>Actinomycetes</taxon>
        <taxon>Kitasatosporales</taxon>
        <taxon>Streptomycetaceae</taxon>
        <taxon>Streptomyces</taxon>
    </lineage>
</organism>
<gene>
    <name evidence="2" type="ORF">AOB60_20440</name>
</gene>
<feature type="transmembrane region" description="Helical" evidence="1">
    <location>
        <begin position="34"/>
        <end position="52"/>
    </location>
</feature>
<feature type="transmembrane region" description="Helical" evidence="1">
    <location>
        <begin position="175"/>
        <end position="194"/>
    </location>
</feature>
<dbReference type="EMBL" id="LJSN01000002">
    <property type="protein sequence ID" value="PNE42765.1"/>
    <property type="molecule type" value="Genomic_DNA"/>
</dbReference>
<feature type="transmembrane region" description="Helical" evidence="1">
    <location>
        <begin position="87"/>
        <end position="107"/>
    </location>
</feature>
<sequence>MSTATTTHEAGTGGGTASGPLRGTLWLVWRRHRAALLTGILVTLAACALFSYQRIGLMDFLGGKDAGTEALQEDFRSRFGSAFSSDIQFLQVVPVIVAVFLGAPLISAELERGTLRLVTTQSVGRGRWLAATLALPLTVVVVCTTLLSVVFQWLWTPARSLVVGGDWLSSGPFDVTGPVLVAKTLFLTAVGIALGKLIKRVVPAMLVTAFTAAAVSLVWGEKVRPLLGTAHSTTYPYNGNGPDLASDAVRIDDWVATADGRLFGFSTCVHDAHPDACRAELGIVHRVTEYFSYDQMAGMQWLGTAALLALTALVLAFVVWRARRRPL</sequence>
<accession>A0A2N8PP13</accession>
<feature type="transmembrane region" description="Helical" evidence="1">
    <location>
        <begin position="301"/>
        <end position="320"/>
    </location>
</feature>